<dbReference type="Proteomes" id="UP001295469">
    <property type="component" value="Chromosome C03"/>
</dbReference>
<dbReference type="EMBL" id="HG994367">
    <property type="protein sequence ID" value="CAF1708757.1"/>
    <property type="molecule type" value="Genomic_DNA"/>
</dbReference>
<name>A0A816IFE0_BRANA</name>
<accession>A0A816IFE0</accession>
<protein>
    <submittedName>
        <fullName evidence="1">(rape) hypothetical protein</fullName>
    </submittedName>
</protein>
<dbReference type="AlphaFoldDB" id="A0A816IFE0"/>
<reference evidence="1" key="1">
    <citation type="submission" date="2021-01" db="EMBL/GenBank/DDBJ databases">
        <authorList>
            <consortium name="Genoscope - CEA"/>
            <person name="William W."/>
        </authorList>
    </citation>
    <scope>NUCLEOTIDE SEQUENCE</scope>
</reference>
<evidence type="ECO:0000313" key="1">
    <source>
        <dbReference type="EMBL" id="CAF1708757.1"/>
    </source>
</evidence>
<gene>
    <name evidence="1" type="ORF">DARMORV10_C03P70260.1</name>
</gene>
<sequence>MENRVSRTSLFDGLDGLEEGRLKASSSYSHGTSERAMMKHWRVCRTEFNL</sequence>
<proteinExistence type="predicted"/>
<organism evidence="1">
    <name type="scientific">Brassica napus</name>
    <name type="common">Rape</name>
    <dbReference type="NCBI Taxonomy" id="3708"/>
    <lineage>
        <taxon>Eukaryota</taxon>
        <taxon>Viridiplantae</taxon>
        <taxon>Streptophyta</taxon>
        <taxon>Embryophyta</taxon>
        <taxon>Tracheophyta</taxon>
        <taxon>Spermatophyta</taxon>
        <taxon>Magnoliopsida</taxon>
        <taxon>eudicotyledons</taxon>
        <taxon>Gunneridae</taxon>
        <taxon>Pentapetalae</taxon>
        <taxon>rosids</taxon>
        <taxon>malvids</taxon>
        <taxon>Brassicales</taxon>
        <taxon>Brassicaceae</taxon>
        <taxon>Brassiceae</taxon>
        <taxon>Brassica</taxon>
    </lineage>
</organism>